<reference evidence="2 3" key="1">
    <citation type="submission" date="2018-08" db="EMBL/GenBank/DDBJ databases">
        <title>Mucilaginibacter terrae sp. nov., isolated from manganese diggings.</title>
        <authorList>
            <person name="Huang Y."/>
            <person name="Zhou Z."/>
        </authorList>
    </citation>
    <scope>NUCLEOTIDE SEQUENCE [LARGE SCALE GENOMIC DNA]</scope>
    <source>
        <strain evidence="2 3">ZH6</strain>
    </source>
</reference>
<keyword evidence="1" id="KW-1133">Transmembrane helix</keyword>
<feature type="transmembrane region" description="Helical" evidence="1">
    <location>
        <begin position="85"/>
        <end position="103"/>
    </location>
</feature>
<accession>A0A3E2NQV8</accession>
<dbReference type="InterPro" id="IPR025635">
    <property type="entry name" value="DUF4293"/>
</dbReference>
<keyword evidence="1" id="KW-0472">Membrane</keyword>
<evidence type="ECO:0000313" key="2">
    <source>
        <dbReference type="EMBL" id="RFZ83376.1"/>
    </source>
</evidence>
<comment type="caution">
    <text evidence="2">The sequence shown here is derived from an EMBL/GenBank/DDBJ whole genome shotgun (WGS) entry which is preliminary data.</text>
</comment>
<proteinExistence type="predicted"/>
<evidence type="ECO:0000256" key="1">
    <source>
        <dbReference type="SAM" id="Phobius"/>
    </source>
</evidence>
<feature type="transmembrane region" description="Helical" evidence="1">
    <location>
        <begin position="115"/>
        <end position="137"/>
    </location>
</feature>
<evidence type="ECO:0000313" key="3">
    <source>
        <dbReference type="Proteomes" id="UP000260823"/>
    </source>
</evidence>
<feature type="transmembrane region" description="Helical" evidence="1">
    <location>
        <begin position="57"/>
        <end position="78"/>
    </location>
</feature>
<dbReference type="OrthoDB" id="594989at2"/>
<keyword evidence="3" id="KW-1185">Reference proteome</keyword>
<feature type="transmembrane region" description="Helical" evidence="1">
    <location>
        <begin position="7"/>
        <end position="26"/>
    </location>
</feature>
<dbReference type="AlphaFoldDB" id="A0A3E2NQV8"/>
<dbReference type="Pfam" id="PF14126">
    <property type="entry name" value="DUF4293"/>
    <property type="match status" value="1"/>
</dbReference>
<dbReference type="EMBL" id="QWDE01000002">
    <property type="protein sequence ID" value="RFZ83376.1"/>
    <property type="molecule type" value="Genomic_DNA"/>
</dbReference>
<dbReference type="RefSeq" id="WP_117383851.1">
    <property type="nucleotide sequence ID" value="NZ_QWDE01000002.1"/>
</dbReference>
<sequence length="155" mass="17278">MLQRIQSVYLLFASLVLFGLFLFPLAHNIYIDGKDIDVTIRGLFQNVNGKITQTESFAALSIVTAVVAFLPIFIIFLYKNRKLQATLCYSCILVLIGYSFWMAQTVKKAVGAITLGYSNMGIGLFLTSLSILLLIFAAKSINKDEKLVKSADRLR</sequence>
<name>A0A3E2NQV8_9SPHI</name>
<protein>
    <submittedName>
        <fullName evidence="2">DUF4293 family protein</fullName>
    </submittedName>
</protein>
<dbReference type="Proteomes" id="UP000260823">
    <property type="component" value="Unassembled WGS sequence"/>
</dbReference>
<gene>
    <name evidence="2" type="ORF">DYU05_14670</name>
</gene>
<keyword evidence="1" id="KW-0812">Transmembrane</keyword>
<organism evidence="2 3">
    <name type="scientific">Mucilaginibacter terrenus</name>
    <dbReference type="NCBI Taxonomy" id="2482727"/>
    <lineage>
        <taxon>Bacteria</taxon>
        <taxon>Pseudomonadati</taxon>
        <taxon>Bacteroidota</taxon>
        <taxon>Sphingobacteriia</taxon>
        <taxon>Sphingobacteriales</taxon>
        <taxon>Sphingobacteriaceae</taxon>
        <taxon>Mucilaginibacter</taxon>
    </lineage>
</organism>